<proteinExistence type="predicted"/>
<keyword evidence="3" id="KW-1185">Reference proteome</keyword>
<protein>
    <submittedName>
        <fullName evidence="2">Uncharacterized protein</fullName>
    </submittedName>
</protein>
<evidence type="ECO:0000313" key="3">
    <source>
        <dbReference type="Proteomes" id="UP000233551"/>
    </source>
</evidence>
<accession>A0A2I0LEG8</accession>
<evidence type="ECO:0000313" key="2">
    <source>
        <dbReference type="EMBL" id="PKI79071.1"/>
    </source>
</evidence>
<dbReference type="EMBL" id="PGOL01000019">
    <property type="protein sequence ID" value="PKI79071.1"/>
    <property type="molecule type" value="Genomic_DNA"/>
</dbReference>
<comment type="caution">
    <text evidence="2">The sequence shown here is derived from an EMBL/GenBank/DDBJ whole genome shotgun (WGS) entry which is preliminary data.</text>
</comment>
<name>A0A2I0LEG8_PUNGR</name>
<feature type="region of interest" description="Disordered" evidence="1">
    <location>
        <begin position="1"/>
        <end position="26"/>
    </location>
</feature>
<sequence>MGGKGSHGGGKQQLHRTLSTMEKSTSASSIGDEINLCGCGMRLLMQTSTQEQSYGSLLGGGLYVREEEAVGICVGGLKGVILGAALNGAGGLKGVIPGAALNGAGGLQEGVILADICILELNGPMAI</sequence>
<feature type="compositionally biased region" description="Polar residues" evidence="1">
    <location>
        <begin position="15"/>
        <end position="26"/>
    </location>
</feature>
<reference evidence="2 3" key="1">
    <citation type="submission" date="2017-11" db="EMBL/GenBank/DDBJ databases">
        <title>De-novo sequencing of pomegranate (Punica granatum L.) genome.</title>
        <authorList>
            <person name="Akparov Z."/>
            <person name="Amiraslanov A."/>
            <person name="Hajiyeva S."/>
            <person name="Abbasov M."/>
            <person name="Kaur K."/>
            <person name="Hamwieh A."/>
            <person name="Solovyev V."/>
            <person name="Salamov A."/>
            <person name="Braich B."/>
            <person name="Kosarev P."/>
            <person name="Mahmoud A."/>
            <person name="Hajiyev E."/>
            <person name="Babayeva S."/>
            <person name="Izzatullayeva V."/>
            <person name="Mammadov A."/>
            <person name="Mammadov A."/>
            <person name="Sharifova S."/>
            <person name="Ojaghi J."/>
            <person name="Eynullazada K."/>
            <person name="Bayramov B."/>
            <person name="Abdulazimova A."/>
            <person name="Shahmuradov I."/>
        </authorList>
    </citation>
    <scope>NUCLEOTIDE SEQUENCE [LARGE SCALE GENOMIC DNA]</scope>
    <source>
        <strain evidence="3">cv. AG2017</strain>
        <tissue evidence="2">Leaf</tissue>
    </source>
</reference>
<gene>
    <name evidence="2" type="ORF">CRG98_000552</name>
</gene>
<dbReference type="AlphaFoldDB" id="A0A2I0LEG8"/>
<dbReference type="Proteomes" id="UP000233551">
    <property type="component" value="Unassembled WGS sequence"/>
</dbReference>
<feature type="compositionally biased region" description="Gly residues" evidence="1">
    <location>
        <begin position="1"/>
        <end position="11"/>
    </location>
</feature>
<evidence type="ECO:0000256" key="1">
    <source>
        <dbReference type="SAM" id="MobiDB-lite"/>
    </source>
</evidence>
<organism evidence="2 3">
    <name type="scientific">Punica granatum</name>
    <name type="common">Pomegranate</name>
    <dbReference type="NCBI Taxonomy" id="22663"/>
    <lineage>
        <taxon>Eukaryota</taxon>
        <taxon>Viridiplantae</taxon>
        <taxon>Streptophyta</taxon>
        <taxon>Embryophyta</taxon>
        <taxon>Tracheophyta</taxon>
        <taxon>Spermatophyta</taxon>
        <taxon>Magnoliopsida</taxon>
        <taxon>eudicotyledons</taxon>
        <taxon>Gunneridae</taxon>
        <taxon>Pentapetalae</taxon>
        <taxon>rosids</taxon>
        <taxon>malvids</taxon>
        <taxon>Myrtales</taxon>
        <taxon>Lythraceae</taxon>
        <taxon>Punica</taxon>
    </lineage>
</organism>